<dbReference type="EMBL" id="JABEZZ010000006">
    <property type="protein sequence ID" value="MBA0587377.1"/>
    <property type="molecule type" value="Genomic_DNA"/>
</dbReference>
<accession>A0A0D2RRV2</accession>
<evidence type="ECO:0000313" key="4">
    <source>
        <dbReference type="EMBL" id="MBA0587377.1"/>
    </source>
</evidence>
<feature type="repeat" description="PPR" evidence="2">
    <location>
        <begin position="330"/>
        <end position="365"/>
    </location>
</feature>
<gene>
    <name evidence="3" type="ORF">B456_006G075800</name>
    <name evidence="4" type="ORF">Gorai_000509</name>
</gene>
<dbReference type="GO" id="GO:0009451">
    <property type="term" value="P:RNA modification"/>
    <property type="evidence" value="ECO:0007669"/>
    <property type="project" value="InterPro"/>
</dbReference>
<dbReference type="Pfam" id="PF20431">
    <property type="entry name" value="E_motif"/>
    <property type="match status" value="1"/>
</dbReference>
<feature type="repeat" description="PPR" evidence="2">
    <location>
        <begin position="92"/>
        <end position="126"/>
    </location>
</feature>
<dbReference type="FunFam" id="1.25.40.10:FF:000090">
    <property type="entry name" value="Pentatricopeptide repeat-containing protein, chloroplastic"/>
    <property type="match status" value="1"/>
</dbReference>
<reference evidence="4" key="3">
    <citation type="submission" date="2020-04" db="EMBL/GenBank/DDBJ databases">
        <authorList>
            <person name="Grover C.E."/>
            <person name="Arick M.A. II"/>
            <person name="Thrash A."/>
            <person name="Conover J.L."/>
            <person name="Sanders W.S."/>
            <person name="Peterson D.G."/>
            <person name="Scheffler J.A."/>
            <person name="Scheffler B.E."/>
            <person name="Wendel J.F."/>
        </authorList>
    </citation>
    <scope>NUCLEOTIDE SEQUENCE</scope>
    <source>
        <strain evidence="4">8</strain>
        <tissue evidence="4">Leaf</tissue>
    </source>
</reference>
<proteinExistence type="predicted"/>
<feature type="repeat" description="PPR" evidence="2">
    <location>
        <begin position="193"/>
        <end position="227"/>
    </location>
</feature>
<dbReference type="eggNOG" id="KOG4197">
    <property type="taxonomic scope" value="Eukaryota"/>
</dbReference>
<dbReference type="InterPro" id="IPR046960">
    <property type="entry name" value="PPR_At4g14850-like_plant"/>
</dbReference>
<dbReference type="Proteomes" id="UP000032304">
    <property type="component" value="Chromosome 6"/>
</dbReference>
<dbReference type="InterPro" id="IPR046848">
    <property type="entry name" value="E_motif"/>
</dbReference>
<dbReference type="GO" id="GO:0003723">
    <property type="term" value="F:RNA binding"/>
    <property type="evidence" value="ECO:0007669"/>
    <property type="project" value="InterPro"/>
</dbReference>
<dbReference type="AlphaFoldDB" id="A0A0D2RRV2"/>
<organism evidence="3 5">
    <name type="scientific">Gossypium raimondii</name>
    <name type="common">Peruvian cotton</name>
    <name type="synonym">Gossypium klotzschianum subsp. raimondii</name>
    <dbReference type="NCBI Taxonomy" id="29730"/>
    <lineage>
        <taxon>Eukaryota</taxon>
        <taxon>Viridiplantae</taxon>
        <taxon>Streptophyta</taxon>
        <taxon>Embryophyta</taxon>
        <taxon>Tracheophyta</taxon>
        <taxon>Spermatophyta</taxon>
        <taxon>Magnoliopsida</taxon>
        <taxon>eudicotyledons</taxon>
        <taxon>Gunneridae</taxon>
        <taxon>Pentapetalae</taxon>
        <taxon>rosids</taxon>
        <taxon>malvids</taxon>
        <taxon>Malvales</taxon>
        <taxon>Malvaceae</taxon>
        <taxon>Malvoideae</taxon>
        <taxon>Gossypium</taxon>
    </lineage>
</organism>
<dbReference type="InterPro" id="IPR002885">
    <property type="entry name" value="PPR_rpt"/>
</dbReference>
<sequence>MKKRLSHNLVSAVNSLHLSGSSKPLSFHKKTRFIQTVQTCNNLVLPTLTHSKILKSGLLNDTIITNHLINGYIKSQQISQAHQVFDEMPEPNVVSYTSLMSGYISASTPQLCLWMFREMHNSPVLPNDFTFATAVNACSILADLQKGKQVHGLVEVFGFRFNLVVCSSLVDMYGKCNEVDFAQLVFDSMADKNVVSWTSMITAYAQNGRGNEALEVFREFNLLDWEIPNKFMLASVINACASSGKLVSGKTTHGAVIRHGHDSNDVVASTLVDMYAKCGCIVYAARVFRRVRNPCVIPYTSMIVAAGKHGLGKVSIELFEEMIDKRIKPNDVTFVAVLHACSHSGLVDQGLEYFNSMSWKHGVVPEAKHYTCVVDMLSRIGRFDEAYRLAKSIKVNPNEGASLWGTLLSASRLHGRLDIAVEASKRLIESDQQVDGAYVTLSNAYVLAGEWENANDLRKKMKQTGVCKEPGCSWIDIKDSTYVFYAGNISFKRGTEVLRMLKELEREMKEKGRSKGLVFVDVEEEAMEETVDHWLKRLNREP</sequence>
<evidence type="ECO:0000256" key="2">
    <source>
        <dbReference type="PROSITE-ProRule" id="PRU00708"/>
    </source>
</evidence>
<dbReference type="EMBL" id="CM001745">
    <property type="protein sequence ID" value="KJB34624.1"/>
    <property type="molecule type" value="Genomic_DNA"/>
</dbReference>
<dbReference type="OMA" id="HLINCYV"/>
<feature type="repeat" description="PPR" evidence="2">
    <location>
        <begin position="295"/>
        <end position="329"/>
    </location>
</feature>
<dbReference type="PANTHER" id="PTHR47926">
    <property type="entry name" value="PENTATRICOPEPTIDE REPEAT-CONTAINING PROTEIN"/>
    <property type="match status" value="1"/>
</dbReference>
<evidence type="ECO:0000313" key="3">
    <source>
        <dbReference type="EMBL" id="KJB34624.1"/>
    </source>
</evidence>
<reference evidence="3 5" key="1">
    <citation type="journal article" date="2012" name="Nature">
        <title>Repeated polyploidization of Gossypium genomes and the evolution of spinnable cotton fibres.</title>
        <authorList>
            <person name="Paterson A.H."/>
            <person name="Wendel J.F."/>
            <person name="Gundlach H."/>
            <person name="Guo H."/>
            <person name="Jenkins J."/>
            <person name="Jin D."/>
            <person name="Llewellyn D."/>
            <person name="Showmaker K.C."/>
            <person name="Shu S."/>
            <person name="Udall J."/>
            <person name="Yoo M.J."/>
            <person name="Byers R."/>
            <person name="Chen W."/>
            <person name="Doron-Faigenboim A."/>
            <person name="Duke M.V."/>
            <person name="Gong L."/>
            <person name="Grimwood J."/>
            <person name="Grover C."/>
            <person name="Grupp K."/>
            <person name="Hu G."/>
            <person name="Lee T.H."/>
            <person name="Li J."/>
            <person name="Lin L."/>
            <person name="Liu T."/>
            <person name="Marler B.S."/>
            <person name="Page J.T."/>
            <person name="Roberts A.W."/>
            <person name="Romanel E."/>
            <person name="Sanders W.S."/>
            <person name="Szadkowski E."/>
            <person name="Tan X."/>
            <person name="Tang H."/>
            <person name="Xu C."/>
            <person name="Wang J."/>
            <person name="Wang Z."/>
            <person name="Zhang D."/>
            <person name="Zhang L."/>
            <person name="Ashrafi H."/>
            <person name="Bedon F."/>
            <person name="Bowers J.E."/>
            <person name="Brubaker C.L."/>
            <person name="Chee P.W."/>
            <person name="Das S."/>
            <person name="Gingle A.R."/>
            <person name="Haigler C.H."/>
            <person name="Harker D."/>
            <person name="Hoffmann L.V."/>
            <person name="Hovav R."/>
            <person name="Jones D.C."/>
            <person name="Lemke C."/>
            <person name="Mansoor S."/>
            <person name="ur Rahman M."/>
            <person name="Rainville L.N."/>
            <person name="Rambani A."/>
            <person name="Reddy U.K."/>
            <person name="Rong J.K."/>
            <person name="Saranga Y."/>
            <person name="Scheffler B.E."/>
            <person name="Scheffler J.A."/>
            <person name="Stelly D.M."/>
            <person name="Triplett B.A."/>
            <person name="Van Deynze A."/>
            <person name="Vaslin M.F."/>
            <person name="Waghmare V.N."/>
            <person name="Walford S.A."/>
            <person name="Wright R.J."/>
            <person name="Zaki E.A."/>
            <person name="Zhang T."/>
            <person name="Dennis E.S."/>
            <person name="Mayer K.F."/>
            <person name="Peterson D.G."/>
            <person name="Rokhsar D.S."/>
            <person name="Wang X."/>
            <person name="Schmutz J."/>
        </authorList>
    </citation>
    <scope>NUCLEOTIDE SEQUENCE [LARGE SCALE GENOMIC DNA]</scope>
</reference>
<name>A0A0D2RRV2_GOSRA</name>
<dbReference type="PANTHER" id="PTHR47926:SF368">
    <property type="entry name" value="TETRATRICOPEPTIDE REPEAT-LIKE SUPERFAMILY PROTEIN"/>
    <property type="match status" value="1"/>
</dbReference>
<dbReference type="Proteomes" id="UP000593578">
    <property type="component" value="Unassembled WGS sequence"/>
</dbReference>
<dbReference type="KEGG" id="gra:105798848"/>
<dbReference type="InterPro" id="IPR011990">
    <property type="entry name" value="TPR-like_helical_dom_sf"/>
</dbReference>
<keyword evidence="1" id="KW-0677">Repeat</keyword>
<dbReference type="Gramene" id="KJB34624">
    <property type="protein sequence ID" value="KJB34624"/>
    <property type="gene ID" value="B456_006G075800"/>
</dbReference>
<evidence type="ECO:0008006" key="7">
    <source>
        <dbReference type="Google" id="ProtNLM"/>
    </source>
</evidence>
<dbReference type="Pfam" id="PF01535">
    <property type="entry name" value="PPR"/>
    <property type="match status" value="4"/>
</dbReference>
<dbReference type="NCBIfam" id="TIGR00756">
    <property type="entry name" value="PPR"/>
    <property type="match status" value="4"/>
</dbReference>
<evidence type="ECO:0000313" key="5">
    <source>
        <dbReference type="Proteomes" id="UP000032304"/>
    </source>
</evidence>
<dbReference type="SUPFAM" id="SSF48452">
    <property type="entry name" value="TPR-like"/>
    <property type="match status" value="1"/>
</dbReference>
<dbReference type="FunFam" id="1.25.40.10:FF:000344">
    <property type="entry name" value="Pentatricopeptide repeat-containing protein"/>
    <property type="match status" value="1"/>
</dbReference>
<dbReference type="PROSITE" id="PS51375">
    <property type="entry name" value="PPR"/>
    <property type="match status" value="4"/>
</dbReference>
<evidence type="ECO:0000256" key="1">
    <source>
        <dbReference type="ARBA" id="ARBA00022737"/>
    </source>
</evidence>
<evidence type="ECO:0000313" key="6">
    <source>
        <dbReference type="Proteomes" id="UP000593578"/>
    </source>
</evidence>
<keyword evidence="5" id="KW-1185">Reference proteome</keyword>
<reference evidence="4 6" key="2">
    <citation type="journal article" date="2019" name="Genome Biol. Evol.">
        <title>Insights into the evolution of the New World diploid cottons (Gossypium, subgenus Houzingenia) based on genome sequencing.</title>
        <authorList>
            <person name="Grover C.E."/>
            <person name="Arick M.A. 2nd"/>
            <person name="Thrash A."/>
            <person name="Conover J.L."/>
            <person name="Sanders W.S."/>
            <person name="Peterson D.G."/>
            <person name="Frelichowski J.E."/>
            <person name="Scheffler J.A."/>
            <person name="Scheffler B.E."/>
            <person name="Wendel J.F."/>
        </authorList>
    </citation>
    <scope>NUCLEOTIDE SEQUENCE [LARGE SCALE GENOMIC DNA]</scope>
    <source>
        <strain evidence="4">8</strain>
        <tissue evidence="4">Leaf</tissue>
    </source>
</reference>
<dbReference type="Pfam" id="PF13041">
    <property type="entry name" value="PPR_2"/>
    <property type="match status" value="2"/>
</dbReference>
<dbReference type="Gene3D" id="1.25.40.10">
    <property type="entry name" value="Tetratricopeptide repeat domain"/>
    <property type="match status" value="4"/>
</dbReference>
<dbReference type="OrthoDB" id="1850776at2759"/>
<protein>
    <recommendedName>
        <fullName evidence="7">DYW domain-containing protein</fullName>
    </recommendedName>
</protein>